<evidence type="ECO:0000256" key="6">
    <source>
        <dbReference type="ARBA" id="ARBA00022984"/>
    </source>
</evidence>
<keyword evidence="6" id="KW-0573">Peptidoglycan synthesis</keyword>
<dbReference type="InterPro" id="IPR036950">
    <property type="entry name" value="PBP_transglycosylase"/>
</dbReference>
<keyword evidence="7" id="KW-0472">Membrane</keyword>
<gene>
    <name evidence="12" type="ORF">METZ01_LOCUS246524</name>
</gene>
<dbReference type="EMBL" id="UINC01064728">
    <property type="protein sequence ID" value="SVB93670.1"/>
    <property type="molecule type" value="Genomic_DNA"/>
</dbReference>
<organism evidence="12">
    <name type="scientific">marine metagenome</name>
    <dbReference type="NCBI Taxonomy" id="408172"/>
    <lineage>
        <taxon>unclassified sequences</taxon>
        <taxon>metagenomes</taxon>
        <taxon>ecological metagenomes</taxon>
    </lineage>
</organism>
<dbReference type="GO" id="GO:0008360">
    <property type="term" value="P:regulation of cell shape"/>
    <property type="evidence" value="ECO:0007669"/>
    <property type="project" value="UniProtKB-KW"/>
</dbReference>
<dbReference type="InterPro" id="IPR050396">
    <property type="entry name" value="Glycosyltr_51/Transpeptidase"/>
</dbReference>
<dbReference type="EC" id="2.4.99.28" evidence="9"/>
<dbReference type="PANTHER" id="PTHR32282">
    <property type="entry name" value="BINDING PROTEIN TRANSPEPTIDASE, PUTATIVE-RELATED"/>
    <property type="match status" value="1"/>
</dbReference>
<dbReference type="GO" id="GO:0009252">
    <property type="term" value="P:peptidoglycan biosynthetic process"/>
    <property type="evidence" value="ECO:0007669"/>
    <property type="project" value="UniProtKB-KW"/>
</dbReference>
<dbReference type="GO" id="GO:0005886">
    <property type="term" value="C:plasma membrane"/>
    <property type="evidence" value="ECO:0007669"/>
    <property type="project" value="UniProtKB-SubCell"/>
</dbReference>
<evidence type="ECO:0000259" key="11">
    <source>
        <dbReference type="Pfam" id="PF00912"/>
    </source>
</evidence>
<dbReference type="SUPFAM" id="SSF53955">
    <property type="entry name" value="Lysozyme-like"/>
    <property type="match status" value="1"/>
</dbReference>
<name>A0A382I218_9ZZZZ</name>
<comment type="subcellular location">
    <subcellularLocation>
        <location evidence="1">Cell membrane</location>
    </subcellularLocation>
</comment>
<evidence type="ECO:0000256" key="4">
    <source>
        <dbReference type="ARBA" id="ARBA00022679"/>
    </source>
</evidence>
<keyword evidence="4" id="KW-0808">Transferase</keyword>
<evidence type="ECO:0000256" key="2">
    <source>
        <dbReference type="ARBA" id="ARBA00022475"/>
    </source>
</evidence>
<dbReference type="GO" id="GO:0030288">
    <property type="term" value="C:outer membrane-bounded periplasmic space"/>
    <property type="evidence" value="ECO:0007669"/>
    <property type="project" value="TreeGrafter"/>
</dbReference>
<accession>A0A382I218</accession>
<reference evidence="12" key="1">
    <citation type="submission" date="2018-05" db="EMBL/GenBank/DDBJ databases">
        <authorList>
            <person name="Lanie J.A."/>
            <person name="Ng W.-L."/>
            <person name="Kazmierczak K.M."/>
            <person name="Andrzejewski T.M."/>
            <person name="Davidsen T.M."/>
            <person name="Wayne K.J."/>
            <person name="Tettelin H."/>
            <person name="Glass J.I."/>
            <person name="Rusch D."/>
            <person name="Podicherti R."/>
            <person name="Tsui H.-C.T."/>
            <person name="Winkler M.E."/>
        </authorList>
    </citation>
    <scope>NUCLEOTIDE SEQUENCE</scope>
</reference>
<evidence type="ECO:0000256" key="9">
    <source>
        <dbReference type="ARBA" id="ARBA00044770"/>
    </source>
</evidence>
<keyword evidence="3" id="KW-0328">Glycosyltransferase</keyword>
<dbReference type="InterPro" id="IPR023346">
    <property type="entry name" value="Lysozyme-like_dom_sf"/>
</dbReference>
<evidence type="ECO:0000256" key="3">
    <source>
        <dbReference type="ARBA" id="ARBA00022676"/>
    </source>
</evidence>
<evidence type="ECO:0000256" key="1">
    <source>
        <dbReference type="ARBA" id="ARBA00004236"/>
    </source>
</evidence>
<sequence length="260" mass="29251">MPNSIHIVRDRRARRRRAKSGLRSMRPWFVGLLLMVVMIVFASMTAGAVVMLGVYSEIVVDLPSAESLELAFQTSSNQFFQTTKIFDRTGQYVLYEVIDPRAGDRQWLDLEQIPVRFQTATISIEDKTFYQNAGYDLFGMLRAFSANLSRPICVLRPEDCPGLIQGGSTITQQLVKNVIIAPGMYADTSYSRKLREVLIAREATTRYNKSQILEWYLNTNFYGHLAYGIDAASRVYFGKPAVQLSLSESALLASIPQSPA</sequence>
<evidence type="ECO:0000256" key="7">
    <source>
        <dbReference type="ARBA" id="ARBA00023136"/>
    </source>
</evidence>
<proteinExistence type="predicted"/>
<feature type="domain" description="Glycosyl transferase family 51" evidence="11">
    <location>
        <begin position="101"/>
        <end position="259"/>
    </location>
</feature>
<evidence type="ECO:0000256" key="8">
    <source>
        <dbReference type="ARBA" id="ARBA00023316"/>
    </source>
</evidence>
<dbReference type="PANTHER" id="PTHR32282:SF11">
    <property type="entry name" value="PENICILLIN-BINDING PROTEIN 1B"/>
    <property type="match status" value="1"/>
</dbReference>
<feature type="non-terminal residue" evidence="12">
    <location>
        <position position="260"/>
    </location>
</feature>
<keyword evidence="5" id="KW-0133">Cell shape</keyword>
<keyword evidence="2" id="KW-1003">Cell membrane</keyword>
<dbReference type="Pfam" id="PF00912">
    <property type="entry name" value="Transgly"/>
    <property type="match status" value="1"/>
</dbReference>
<dbReference type="InterPro" id="IPR001264">
    <property type="entry name" value="Glyco_trans_51"/>
</dbReference>
<keyword evidence="8" id="KW-0961">Cell wall biogenesis/degradation</keyword>
<dbReference type="GO" id="GO:0008955">
    <property type="term" value="F:peptidoglycan glycosyltransferase activity"/>
    <property type="evidence" value="ECO:0007669"/>
    <property type="project" value="UniProtKB-EC"/>
</dbReference>
<comment type="catalytic activity">
    <reaction evidence="10">
        <text>[GlcNAc-(1-&gt;4)-Mur2Ac(oyl-L-Ala-gamma-D-Glu-L-Lys-D-Ala-D-Ala)](n)-di-trans,octa-cis-undecaprenyl diphosphate + beta-D-GlcNAc-(1-&gt;4)-Mur2Ac(oyl-L-Ala-gamma-D-Glu-L-Lys-D-Ala-D-Ala)-di-trans,octa-cis-undecaprenyl diphosphate = [GlcNAc-(1-&gt;4)-Mur2Ac(oyl-L-Ala-gamma-D-Glu-L-Lys-D-Ala-D-Ala)](n+1)-di-trans,octa-cis-undecaprenyl diphosphate + di-trans,octa-cis-undecaprenyl diphosphate + H(+)</text>
        <dbReference type="Rhea" id="RHEA:23708"/>
        <dbReference type="Rhea" id="RHEA-COMP:9602"/>
        <dbReference type="Rhea" id="RHEA-COMP:9603"/>
        <dbReference type="ChEBI" id="CHEBI:15378"/>
        <dbReference type="ChEBI" id="CHEBI:58405"/>
        <dbReference type="ChEBI" id="CHEBI:60033"/>
        <dbReference type="ChEBI" id="CHEBI:78435"/>
        <dbReference type="EC" id="2.4.99.28"/>
    </reaction>
</comment>
<dbReference type="GO" id="GO:0071555">
    <property type="term" value="P:cell wall organization"/>
    <property type="evidence" value="ECO:0007669"/>
    <property type="project" value="UniProtKB-KW"/>
</dbReference>
<evidence type="ECO:0000313" key="12">
    <source>
        <dbReference type="EMBL" id="SVB93670.1"/>
    </source>
</evidence>
<protein>
    <recommendedName>
        <fullName evidence="9">peptidoglycan glycosyltransferase</fullName>
        <ecNumber evidence="9">2.4.99.28</ecNumber>
    </recommendedName>
</protein>
<evidence type="ECO:0000256" key="10">
    <source>
        <dbReference type="ARBA" id="ARBA00049902"/>
    </source>
</evidence>
<dbReference type="AlphaFoldDB" id="A0A382I218"/>
<evidence type="ECO:0000256" key="5">
    <source>
        <dbReference type="ARBA" id="ARBA00022960"/>
    </source>
</evidence>
<dbReference type="Gene3D" id="1.10.3810.10">
    <property type="entry name" value="Biosynthetic peptidoglycan transglycosylase-like"/>
    <property type="match status" value="1"/>
</dbReference>